<keyword evidence="4 11" id="KW-0285">Flavoprotein</keyword>
<feature type="signal peptide" evidence="12">
    <location>
        <begin position="1"/>
        <end position="19"/>
    </location>
</feature>
<dbReference type="GO" id="GO:0016740">
    <property type="term" value="F:transferase activity"/>
    <property type="evidence" value="ECO:0007669"/>
    <property type="project" value="UniProtKB-KW"/>
</dbReference>
<dbReference type="InterPro" id="IPR003374">
    <property type="entry name" value="ApbE-like_sf"/>
</dbReference>
<dbReference type="EC" id="2.7.1.180" evidence="2 11"/>
<comment type="similarity">
    <text evidence="11">Belongs to the ApbE family.</text>
</comment>
<evidence type="ECO:0000256" key="2">
    <source>
        <dbReference type="ARBA" id="ARBA00011955"/>
    </source>
</evidence>
<evidence type="ECO:0000256" key="12">
    <source>
        <dbReference type="SAM" id="SignalP"/>
    </source>
</evidence>
<protein>
    <recommendedName>
        <fullName evidence="3 11">FAD:protein FMN transferase</fullName>
        <ecNumber evidence="2 11">2.7.1.180</ecNumber>
    </recommendedName>
    <alternativeName>
        <fullName evidence="9 11">Flavin transferase</fullName>
    </alternativeName>
</protein>
<comment type="caution">
    <text evidence="13">The sequence shown here is derived from an EMBL/GenBank/DDBJ whole genome shotgun (WGS) entry which is preliminary data.</text>
</comment>
<gene>
    <name evidence="13" type="ORF">ACFSDX_22545</name>
</gene>
<evidence type="ECO:0000313" key="13">
    <source>
        <dbReference type="EMBL" id="MFD1875230.1"/>
    </source>
</evidence>
<keyword evidence="14" id="KW-1185">Reference proteome</keyword>
<dbReference type="PIRSF" id="PIRSF006268">
    <property type="entry name" value="ApbE"/>
    <property type="match status" value="1"/>
</dbReference>
<dbReference type="SUPFAM" id="SSF143631">
    <property type="entry name" value="ApbE-like"/>
    <property type="match status" value="1"/>
</dbReference>
<dbReference type="Proteomes" id="UP001597197">
    <property type="component" value="Unassembled WGS sequence"/>
</dbReference>
<keyword evidence="12" id="KW-0732">Signal</keyword>
<keyword evidence="5 11" id="KW-0808">Transferase</keyword>
<keyword evidence="6 11" id="KW-0479">Metal-binding</keyword>
<dbReference type="Pfam" id="PF02424">
    <property type="entry name" value="ApbE"/>
    <property type="match status" value="1"/>
</dbReference>
<dbReference type="PANTHER" id="PTHR30040">
    <property type="entry name" value="THIAMINE BIOSYNTHESIS LIPOPROTEIN APBE"/>
    <property type="match status" value="1"/>
</dbReference>
<comment type="cofactor">
    <cofactor evidence="1">
        <name>Mg(2+)</name>
        <dbReference type="ChEBI" id="CHEBI:18420"/>
    </cofactor>
</comment>
<proteinExistence type="inferred from homology"/>
<keyword evidence="7 11" id="KW-0274">FAD</keyword>
<evidence type="ECO:0000256" key="8">
    <source>
        <dbReference type="ARBA" id="ARBA00022842"/>
    </source>
</evidence>
<evidence type="ECO:0000256" key="1">
    <source>
        <dbReference type="ARBA" id="ARBA00001946"/>
    </source>
</evidence>
<evidence type="ECO:0000313" key="14">
    <source>
        <dbReference type="Proteomes" id="UP001597197"/>
    </source>
</evidence>
<evidence type="ECO:0000256" key="11">
    <source>
        <dbReference type="PIRNR" id="PIRNR006268"/>
    </source>
</evidence>
<name>A0ABW4R1S7_9BACT</name>
<dbReference type="RefSeq" id="WP_382317720.1">
    <property type="nucleotide sequence ID" value="NZ_JBHUFD010000018.1"/>
</dbReference>
<dbReference type="Gene3D" id="3.10.520.10">
    <property type="entry name" value="ApbE-like domains"/>
    <property type="match status" value="1"/>
</dbReference>
<evidence type="ECO:0000256" key="5">
    <source>
        <dbReference type="ARBA" id="ARBA00022679"/>
    </source>
</evidence>
<evidence type="ECO:0000256" key="3">
    <source>
        <dbReference type="ARBA" id="ARBA00016337"/>
    </source>
</evidence>
<dbReference type="PANTHER" id="PTHR30040:SF2">
    <property type="entry name" value="FAD:PROTEIN FMN TRANSFERASE"/>
    <property type="match status" value="1"/>
</dbReference>
<evidence type="ECO:0000256" key="9">
    <source>
        <dbReference type="ARBA" id="ARBA00031306"/>
    </source>
</evidence>
<comment type="catalytic activity">
    <reaction evidence="10 11">
        <text>L-threonyl-[protein] + FAD = FMN-L-threonyl-[protein] + AMP + H(+)</text>
        <dbReference type="Rhea" id="RHEA:36847"/>
        <dbReference type="Rhea" id="RHEA-COMP:11060"/>
        <dbReference type="Rhea" id="RHEA-COMP:11061"/>
        <dbReference type="ChEBI" id="CHEBI:15378"/>
        <dbReference type="ChEBI" id="CHEBI:30013"/>
        <dbReference type="ChEBI" id="CHEBI:57692"/>
        <dbReference type="ChEBI" id="CHEBI:74257"/>
        <dbReference type="ChEBI" id="CHEBI:456215"/>
        <dbReference type="EC" id="2.7.1.180"/>
    </reaction>
</comment>
<dbReference type="EMBL" id="JBHUFD010000018">
    <property type="protein sequence ID" value="MFD1875230.1"/>
    <property type="molecule type" value="Genomic_DNA"/>
</dbReference>
<evidence type="ECO:0000256" key="6">
    <source>
        <dbReference type="ARBA" id="ARBA00022723"/>
    </source>
</evidence>
<feature type="chain" id="PRO_5045536793" description="FAD:protein FMN transferase" evidence="12">
    <location>
        <begin position="20"/>
        <end position="334"/>
    </location>
</feature>
<evidence type="ECO:0000256" key="4">
    <source>
        <dbReference type="ARBA" id="ARBA00022630"/>
    </source>
</evidence>
<accession>A0ABW4R1S7</accession>
<evidence type="ECO:0000256" key="7">
    <source>
        <dbReference type="ARBA" id="ARBA00022827"/>
    </source>
</evidence>
<keyword evidence="8 11" id="KW-0460">Magnesium</keyword>
<sequence length="334" mass="36104">MLHCLFLAFGLWLLPPREAALRAFQLTGYAQGTTYAITYYAADSAVTSADVAHQLAEIDASLSLYQPGSLINKFNAAARGVVADRHLKLVVGKALRVYQDTDGLFDATVEPLVRAWGFGTQHTDAPPSPATIQAILKGVGSDKLHLRGDSLVKDQSAVHLDLNGIAQGYTVDVLAALLEGRHIRNYLVELGGEIRVRGRKFPSRELMRIGIERPDTSDVPATGMQQVIRLAAGGVTTSGNYRKFKRWGAVKSAHLIDPKTGYPFQNELISVTVVAPDALTADAYDNALMGMGLANALAFLQRHASLQAYLIYQRPDGAVATAATPGFQRLLVHE</sequence>
<reference evidence="14" key="1">
    <citation type="journal article" date="2019" name="Int. J. Syst. Evol. Microbiol.">
        <title>The Global Catalogue of Microorganisms (GCM) 10K type strain sequencing project: providing services to taxonomists for standard genome sequencing and annotation.</title>
        <authorList>
            <consortium name="The Broad Institute Genomics Platform"/>
            <consortium name="The Broad Institute Genome Sequencing Center for Infectious Disease"/>
            <person name="Wu L."/>
            <person name="Ma J."/>
        </authorList>
    </citation>
    <scope>NUCLEOTIDE SEQUENCE [LARGE SCALE GENOMIC DNA]</scope>
    <source>
        <strain evidence="14">CGMCC 1.15795</strain>
    </source>
</reference>
<evidence type="ECO:0000256" key="10">
    <source>
        <dbReference type="ARBA" id="ARBA00048540"/>
    </source>
</evidence>
<organism evidence="13 14">
    <name type="scientific">Hymenobacter bucti</name>
    <dbReference type="NCBI Taxonomy" id="1844114"/>
    <lineage>
        <taxon>Bacteria</taxon>
        <taxon>Pseudomonadati</taxon>
        <taxon>Bacteroidota</taxon>
        <taxon>Cytophagia</taxon>
        <taxon>Cytophagales</taxon>
        <taxon>Hymenobacteraceae</taxon>
        <taxon>Hymenobacter</taxon>
    </lineage>
</organism>
<dbReference type="InterPro" id="IPR024932">
    <property type="entry name" value="ApbE"/>
</dbReference>